<name>A0A1F8GGD7_9BACT</name>
<dbReference type="SMART" id="SM00327">
    <property type="entry name" value="VWA"/>
    <property type="match status" value="1"/>
</dbReference>
<organism evidence="3 4">
    <name type="scientific">Candidatus Yanofskybacteria bacterium RIFCSPLOWO2_01_FULL_43_22</name>
    <dbReference type="NCBI Taxonomy" id="1802695"/>
    <lineage>
        <taxon>Bacteria</taxon>
        <taxon>Candidatus Yanofskyibacteriota</taxon>
    </lineage>
</organism>
<feature type="transmembrane region" description="Helical" evidence="1">
    <location>
        <begin position="29"/>
        <end position="50"/>
    </location>
</feature>
<evidence type="ECO:0000256" key="1">
    <source>
        <dbReference type="SAM" id="Phobius"/>
    </source>
</evidence>
<dbReference type="Gene3D" id="3.40.50.410">
    <property type="entry name" value="von Willebrand factor, type A domain"/>
    <property type="match status" value="1"/>
</dbReference>
<feature type="domain" description="VWFA" evidence="2">
    <location>
        <begin position="122"/>
        <end position="349"/>
    </location>
</feature>
<accession>A0A1F8GGD7</accession>
<dbReference type="Proteomes" id="UP000178911">
    <property type="component" value="Unassembled WGS sequence"/>
</dbReference>
<comment type="caution">
    <text evidence="3">The sequence shown here is derived from an EMBL/GenBank/DDBJ whole genome shotgun (WGS) entry which is preliminary data.</text>
</comment>
<evidence type="ECO:0000313" key="4">
    <source>
        <dbReference type="Proteomes" id="UP000178911"/>
    </source>
</evidence>
<evidence type="ECO:0000259" key="2">
    <source>
        <dbReference type="PROSITE" id="PS50234"/>
    </source>
</evidence>
<evidence type="ECO:0000313" key="3">
    <source>
        <dbReference type="EMBL" id="OGN23776.1"/>
    </source>
</evidence>
<dbReference type="STRING" id="1802695.A3A13_01875"/>
<protein>
    <recommendedName>
        <fullName evidence="2">VWFA domain-containing protein</fullName>
    </recommendedName>
</protein>
<dbReference type="CDD" id="cd00198">
    <property type="entry name" value="vWFA"/>
    <property type="match status" value="1"/>
</dbReference>
<dbReference type="EMBL" id="MGKJ01000015">
    <property type="protein sequence ID" value="OGN23776.1"/>
    <property type="molecule type" value="Genomic_DNA"/>
</dbReference>
<reference evidence="3 4" key="1">
    <citation type="journal article" date="2016" name="Nat. Commun.">
        <title>Thousands of microbial genomes shed light on interconnected biogeochemical processes in an aquifer system.</title>
        <authorList>
            <person name="Anantharaman K."/>
            <person name="Brown C.T."/>
            <person name="Hug L.A."/>
            <person name="Sharon I."/>
            <person name="Castelle C.J."/>
            <person name="Probst A.J."/>
            <person name="Thomas B.C."/>
            <person name="Singh A."/>
            <person name="Wilkins M.J."/>
            <person name="Karaoz U."/>
            <person name="Brodie E.L."/>
            <person name="Williams K.H."/>
            <person name="Hubbard S.S."/>
            <person name="Banfield J.F."/>
        </authorList>
    </citation>
    <scope>NUCLEOTIDE SEQUENCE [LARGE SCALE GENOMIC DNA]</scope>
</reference>
<dbReference type="PROSITE" id="PS50234">
    <property type="entry name" value="VWFA"/>
    <property type="match status" value="1"/>
</dbReference>
<keyword evidence="1" id="KW-1133">Transmembrane helix</keyword>
<keyword evidence="1" id="KW-0812">Transmembrane</keyword>
<gene>
    <name evidence="3" type="ORF">A3A13_01875</name>
</gene>
<dbReference type="SUPFAM" id="SSF53300">
    <property type="entry name" value="vWA-like"/>
    <property type="match status" value="1"/>
</dbReference>
<sequence>MEAWPLIVGAVTDALNLDWSELSYKRSSLVIKAAAFIAAVFFTTLVVRWWRSASARKGGRRTSSHYLTSLAIGKSHESGVVFKTVRGFTWCLALVSLCFLGIALADPVVFVTNTTELIESREVVYIKDVSASNGFHLPNSNVTRGELAMETLEKLILKRKDKKDRAAYIVFGTNSEIWSGFTMSFESLMFSVSMSPIALAPSGALKLWPGMFVLKEGQYTVSETGGSTNLHLGLESAIYLFDQKGSSNVTEKMKQNPDAQMRSVVIITDGAAEVDPEPQFKELRKRRITPHLIFVDPDRTIEKLLHGENSIKAQLPDQLLMMVRRYGGQYFFARDQKSVDRISEALDKLQSIKQVKRTDVKEKEVYFIPLAISFLFAVAAIAARVLSLLMWRTV</sequence>
<keyword evidence="1" id="KW-0472">Membrane</keyword>
<dbReference type="AlphaFoldDB" id="A0A1F8GGD7"/>
<dbReference type="InterPro" id="IPR036465">
    <property type="entry name" value="vWFA_dom_sf"/>
</dbReference>
<feature type="transmembrane region" description="Helical" evidence="1">
    <location>
        <begin position="366"/>
        <end position="391"/>
    </location>
</feature>
<proteinExistence type="predicted"/>
<feature type="transmembrane region" description="Helical" evidence="1">
    <location>
        <begin position="87"/>
        <end position="105"/>
    </location>
</feature>
<dbReference type="InterPro" id="IPR002035">
    <property type="entry name" value="VWF_A"/>
</dbReference>